<sequence length="692" mass="73647">MRALIVDNHDSYTYNLFQLIAGVTGDEPDVVRNDEPLPDPGGYDCAIISPGPGHPGRDADFGTSARLLARRDLPVLGVCLGHQGIALAAGATVVRAPQPRHGHLTRVRHAGTDVFAGLPQDFVAVRYHSLAVPEPLPPRLIATAWAEDGVIMGLRHVTRPWWGVQFHPESIASAHGDEIIRNFLRINGLLRPRRTPAPPAAPAPPSHDRHPLATVRVEHLPDPEELFTQLCGDAVPAFWLDSSMIADGLSRFSYLGTATETLTYRTGSHAVQVTTPPPGTPAALDDTGATPAAGSRVEAGSIFDVLRGRLAAGRIAAPEALPFDFLGGYIGYFGYELKNDAGEGAHAARTPDAVWVLVDRFVVLDHVERCAWAVALRSSAGADAWVARTAALISSIPAAVKRDVAPAPLVDPAPLLGKGRDRYLADVEEARERLRAGESYEICLTDRLTVPDPDASDLELYRRLRRNNPAPYAALLRLGEVSVLSSSPERFLRVLPDGTAESKPIKGTAPRSADPVRDEELRASLADDAKTRAENLMIVDLVRNDLGQVCEVGSVRVPAFMATESYATVHQLVSTIRGRLRAGATAVDAVRACFPGGSMTGAPKERTMRIIDELEDGPRGVYSGALGYLSLSGTADLSIVIRTAVRHGGTLTIGAGGAIVLDSDPAAEYAEMLLKAATPLTALSPGSSPGTP</sequence>
<feature type="domain" description="Anthranilate synthase component I N-terminal" evidence="7">
    <location>
        <begin position="222"/>
        <end position="369"/>
    </location>
</feature>
<dbReference type="PROSITE" id="PS51273">
    <property type="entry name" value="GATASE_TYPE_1"/>
    <property type="match status" value="1"/>
</dbReference>
<evidence type="ECO:0000259" key="7">
    <source>
        <dbReference type="Pfam" id="PF04715"/>
    </source>
</evidence>
<accession>A0AAE3YTU9</accession>
<keyword evidence="4" id="KW-0315">Glutamine amidotransferase</keyword>
<keyword evidence="3 8" id="KW-0808">Transferase</keyword>
<proteinExistence type="inferred from homology"/>
<dbReference type="InterPro" id="IPR019999">
    <property type="entry name" value="Anth_synth_I-like"/>
</dbReference>
<dbReference type="PANTHER" id="PTHR11236">
    <property type="entry name" value="AMINOBENZOATE/ANTHRANILATE SYNTHASE"/>
    <property type="match status" value="1"/>
</dbReference>
<dbReference type="GO" id="GO:0005737">
    <property type="term" value="C:cytoplasm"/>
    <property type="evidence" value="ECO:0007669"/>
    <property type="project" value="TreeGrafter"/>
</dbReference>
<dbReference type="Pfam" id="PF04715">
    <property type="entry name" value="Anth_synt_I_N"/>
    <property type="match status" value="1"/>
</dbReference>
<dbReference type="InterPro" id="IPR006221">
    <property type="entry name" value="TrpG/PapA_dom"/>
</dbReference>
<dbReference type="GO" id="GO:0000162">
    <property type="term" value="P:L-tryptophan biosynthetic process"/>
    <property type="evidence" value="ECO:0007669"/>
    <property type="project" value="TreeGrafter"/>
</dbReference>
<gene>
    <name evidence="8" type="ORF">J2S41_006562</name>
</gene>
<dbReference type="SUPFAM" id="SSF56322">
    <property type="entry name" value="ADC synthase"/>
    <property type="match status" value="1"/>
</dbReference>
<dbReference type="Pfam" id="PF00425">
    <property type="entry name" value="Chorismate_bind"/>
    <property type="match status" value="1"/>
</dbReference>
<comment type="similarity">
    <text evidence="1">In the C-terminal section; belongs to the anthranilate synthase component I family.</text>
</comment>
<dbReference type="Gene3D" id="3.40.50.880">
    <property type="match status" value="1"/>
</dbReference>
<dbReference type="PRINTS" id="PR00096">
    <property type="entry name" value="GATASE"/>
</dbReference>
<dbReference type="InterPro" id="IPR006805">
    <property type="entry name" value="Anth_synth_I_N"/>
</dbReference>
<dbReference type="RefSeq" id="WP_310373793.1">
    <property type="nucleotide sequence ID" value="NZ_JAVDYB010000001.1"/>
</dbReference>
<evidence type="ECO:0000256" key="1">
    <source>
        <dbReference type="ARBA" id="ARBA00005970"/>
    </source>
</evidence>
<dbReference type="InterPro" id="IPR029062">
    <property type="entry name" value="Class_I_gatase-like"/>
</dbReference>
<evidence type="ECO:0000259" key="6">
    <source>
        <dbReference type="Pfam" id="PF00425"/>
    </source>
</evidence>
<dbReference type="Proteomes" id="UP001183643">
    <property type="component" value="Unassembled WGS sequence"/>
</dbReference>
<dbReference type="PRINTS" id="PR00097">
    <property type="entry name" value="ANTSNTHASEII"/>
</dbReference>
<protein>
    <recommendedName>
        <fullName evidence="2">aminodeoxychorismate synthase</fullName>
        <ecNumber evidence="2">2.6.1.85</ecNumber>
    </recommendedName>
</protein>
<dbReference type="EMBL" id="JAVDYB010000001">
    <property type="protein sequence ID" value="MDR7279784.1"/>
    <property type="molecule type" value="Genomic_DNA"/>
</dbReference>
<keyword evidence="9" id="KW-1185">Reference proteome</keyword>
<evidence type="ECO:0000256" key="4">
    <source>
        <dbReference type="ARBA" id="ARBA00022962"/>
    </source>
</evidence>
<comment type="caution">
    <text evidence="8">The sequence shown here is derived from an EMBL/GenBank/DDBJ whole genome shotgun (WGS) entry which is preliminary data.</text>
</comment>
<organism evidence="8 9">
    <name type="scientific">Catenuloplanes atrovinosus</name>
    <dbReference type="NCBI Taxonomy" id="137266"/>
    <lineage>
        <taxon>Bacteria</taxon>
        <taxon>Bacillati</taxon>
        <taxon>Actinomycetota</taxon>
        <taxon>Actinomycetes</taxon>
        <taxon>Micromonosporales</taxon>
        <taxon>Micromonosporaceae</taxon>
        <taxon>Catenuloplanes</taxon>
    </lineage>
</organism>
<evidence type="ECO:0000313" key="9">
    <source>
        <dbReference type="Proteomes" id="UP001183643"/>
    </source>
</evidence>
<dbReference type="NCBIfam" id="TIGR00553">
    <property type="entry name" value="pabB"/>
    <property type="match status" value="1"/>
</dbReference>
<feature type="domain" description="Glutamine amidotransferase" evidence="5">
    <location>
        <begin position="4"/>
        <end position="184"/>
    </location>
</feature>
<dbReference type="InterPro" id="IPR015890">
    <property type="entry name" value="Chorismate_C"/>
</dbReference>
<dbReference type="SUPFAM" id="SSF52317">
    <property type="entry name" value="Class I glutamine amidotransferase-like"/>
    <property type="match status" value="1"/>
</dbReference>
<dbReference type="InterPro" id="IPR005801">
    <property type="entry name" value="ADC_synthase"/>
</dbReference>
<dbReference type="PRINTS" id="PR00099">
    <property type="entry name" value="CPSGATASE"/>
</dbReference>
<name>A0AAE3YTU9_9ACTN</name>
<evidence type="ECO:0000256" key="2">
    <source>
        <dbReference type="ARBA" id="ARBA00013139"/>
    </source>
</evidence>
<dbReference type="Pfam" id="PF00117">
    <property type="entry name" value="GATase"/>
    <property type="match status" value="1"/>
</dbReference>
<dbReference type="AlphaFoldDB" id="A0AAE3YTU9"/>
<dbReference type="EC" id="2.6.1.85" evidence="2"/>
<reference evidence="8" key="1">
    <citation type="submission" date="2023-07" db="EMBL/GenBank/DDBJ databases">
        <title>Sequencing the genomes of 1000 actinobacteria strains.</title>
        <authorList>
            <person name="Klenk H.-P."/>
        </authorList>
    </citation>
    <scope>NUCLEOTIDE SEQUENCE</scope>
    <source>
        <strain evidence="8">DSM 44707</strain>
    </source>
</reference>
<dbReference type="PANTHER" id="PTHR11236:SF18">
    <property type="entry name" value="AMINODEOXYCHORISMATE SYNTHASE"/>
    <property type="match status" value="1"/>
</dbReference>
<dbReference type="GO" id="GO:0008153">
    <property type="term" value="P:4-aminobenzoate biosynthetic process"/>
    <property type="evidence" value="ECO:0007669"/>
    <property type="project" value="TreeGrafter"/>
</dbReference>
<evidence type="ECO:0000259" key="5">
    <source>
        <dbReference type="Pfam" id="PF00117"/>
    </source>
</evidence>
<dbReference type="NCBIfam" id="TIGR00566">
    <property type="entry name" value="trpG_papA"/>
    <property type="match status" value="1"/>
</dbReference>
<dbReference type="GO" id="GO:0046820">
    <property type="term" value="F:4-amino-4-deoxychorismate synthase activity"/>
    <property type="evidence" value="ECO:0007669"/>
    <property type="project" value="UniProtKB-EC"/>
</dbReference>
<feature type="domain" description="Chorismate-utilising enzyme C-terminal" evidence="6">
    <location>
        <begin position="420"/>
        <end position="675"/>
    </location>
</feature>
<evidence type="ECO:0000313" key="8">
    <source>
        <dbReference type="EMBL" id="MDR7279784.1"/>
    </source>
</evidence>
<keyword evidence="8" id="KW-0032">Aminotransferase</keyword>
<dbReference type="CDD" id="cd01743">
    <property type="entry name" value="GATase1_Anthranilate_Synthase"/>
    <property type="match status" value="1"/>
</dbReference>
<evidence type="ECO:0000256" key="3">
    <source>
        <dbReference type="ARBA" id="ARBA00022679"/>
    </source>
</evidence>
<dbReference type="GO" id="GO:0009396">
    <property type="term" value="P:folic acid-containing compound biosynthetic process"/>
    <property type="evidence" value="ECO:0007669"/>
    <property type="project" value="InterPro"/>
</dbReference>
<dbReference type="Gene3D" id="3.60.120.10">
    <property type="entry name" value="Anthranilate synthase"/>
    <property type="match status" value="1"/>
</dbReference>
<dbReference type="InterPro" id="IPR005802">
    <property type="entry name" value="ADC_synth_comp_1"/>
</dbReference>
<dbReference type="InterPro" id="IPR017926">
    <property type="entry name" value="GATASE"/>
</dbReference>